<comment type="caution">
    <text evidence="1">The sequence shown here is derived from an EMBL/GenBank/DDBJ whole genome shotgun (WGS) entry which is preliminary data.</text>
</comment>
<gene>
    <name evidence="1" type="ORF">BpHYR1_020888</name>
</gene>
<dbReference type="AlphaFoldDB" id="A0A3M7RWB6"/>
<sequence length="81" mass="9605">MYKKSRQKFSSLKFIFSTCFTPQLYLMMDFNLYEKLEHSLLDCALRSKQYKNFSAHCSSNSLWQIMASYVCLFDFSSGLKQ</sequence>
<dbReference type="EMBL" id="REGN01002492">
    <property type="protein sequence ID" value="RNA27782.1"/>
    <property type="molecule type" value="Genomic_DNA"/>
</dbReference>
<organism evidence="1 2">
    <name type="scientific">Brachionus plicatilis</name>
    <name type="common">Marine rotifer</name>
    <name type="synonym">Brachionus muelleri</name>
    <dbReference type="NCBI Taxonomy" id="10195"/>
    <lineage>
        <taxon>Eukaryota</taxon>
        <taxon>Metazoa</taxon>
        <taxon>Spiralia</taxon>
        <taxon>Gnathifera</taxon>
        <taxon>Rotifera</taxon>
        <taxon>Eurotatoria</taxon>
        <taxon>Monogononta</taxon>
        <taxon>Pseudotrocha</taxon>
        <taxon>Ploima</taxon>
        <taxon>Brachionidae</taxon>
        <taxon>Brachionus</taxon>
    </lineage>
</organism>
<evidence type="ECO:0000313" key="1">
    <source>
        <dbReference type="EMBL" id="RNA27782.1"/>
    </source>
</evidence>
<name>A0A3M7RWB6_BRAPC</name>
<accession>A0A3M7RWB6</accession>
<keyword evidence="2" id="KW-1185">Reference proteome</keyword>
<evidence type="ECO:0000313" key="2">
    <source>
        <dbReference type="Proteomes" id="UP000276133"/>
    </source>
</evidence>
<proteinExistence type="predicted"/>
<protein>
    <submittedName>
        <fullName evidence="1">Uncharacterized protein</fullName>
    </submittedName>
</protein>
<reference evidence="1 2" key="1">
    <citation type="journal article" date="2018" name="Sci. Rep.">
        <title>Genomic signatures of local adaptation to the degree of environmental predictability in rotifers.</title>
        <authorList>
            <person name="Franch-Gras L."/>
            <person name="Hahn C."/>
            <person name="Garcia-Roger E.M."/>
            <person name="Carmona M.J."/>
            <person name="Serra M."/>
            <person name="Gomez A."/>
        </authorList>
    </citation>
    <scope>NUCLEOTIDE SEQUENCE [LARGE SCALE GENOMIC DNA]</scope>
    <source>
        <strain evidence="1">HYR1</strain>
    </source>
</reference>
<dbReference type="Proteomes" id="UP000276133">
    <property type="component" value="Unassembled WGS sequence"/>
</dbReference>